<protein>
    <submittedName>
        <fullName evidence="1">Uncharacterized protein</fullName>
    </submittedName>
</protein>
<organism evidence="1 2">
    <name type="scientific">Candidatus Iainarchaeum sp</name>
    <dbReference type="NCBI Taxonomy" id="3101447"/>
    <lineage>
        <taxon>Archaea</taxon>
        <taxon>Candidatus Iainarchaeota</taxon>
        <taxon>Candidatus Iainarchaeia</taxon>
        <taxon>Candidatus Iainarchaeales</taxon>
        <taxon>Candidatus Iainarchaeaceae</taxon>
        <taxon>Candidatus Iainarchaeum</taxon>
    </lineage>
</organism>
<accession>A0A2D6M211</accession>
<name>A0A2D6M211_9ARCH</name>
<dbReference type="EMBL" id="NZBU01000012">
    <property type="protein sequence ID" value="MAG22447.1"/>
    <property type="molecule type" value="Genomic_DNA"/>
</dbReference>
<dbReference type="Proteomes" id="UP000226592">
    <property type="component" value="Unassembled WGS sequence"/>
</dbReference>
<dbReference type="AlphaFoldDB" id="A0A2D6M211"/>
<evidence type="ECO:0000313" key="2">
    <source>
        <dbReference type="Proteomes" id="UP000226592"/>
    </source>
</evidence>
<sequence>MDMRVEELAFGSEIIKFPNIYIYIFLNEGKNFGFAGFAAASIVSCSECFWGSLRWKLCNIVWPKDFCNL</sequence>
<comment type="caution">
    <text evidence="1">The sequence shown here is derived from an EMBL/GenBank/DDBJ whole genome shotgun (WGS) entry which is preliminary data.</text>
</comment>
<gene>
    <name evidence="1" type="ORF">CL943_04065</name>
</gene>
<evidence type="ECO:0000313" key="1">
    <source>
        <dbReference type="EMBL" id="MAG22447.1"/>
    </source>
</evidence>
<reference evidence="2" key="1">
    <citation type="submission" date="2017-09" db="EMBL/GenBank/DDBJ databases">
        <title>The Reconstruction of 2,631 Draft Metagenome-Assembled Genomes from the Global Oceans.</title>
        <authorList>
            <person name="Tully B.J."/>
            <person name="Graham E.D."/>
            <person name="Heidelberg J.F."/>
        </authorList>
    </citation>
    <scope>NUCLEOTIDE SEQUENCE [LARGE SCALE GENOMIC DNA]</scope>
</reference>
<proteinExistence type="predicted"/>